<keyword evidence="4" id="KW-1185">Reference proteome</keyword>
<sequence>MPLPPELAALLAAPAPAHLPLPPAAHPSPGTRLLRGAVYSAPEGMRPLELDLWLPDEPQAPLPLIVYIHGGGWRTGTRTDMGPRFRHWRPSPFARLAQAGFAVASLDYRLTGEAIYPAQLDDVTTATAWLNSRADELGLDTGRTVTWGESAGAHLAALLALTTHVRGCIAWYGPTDLTTLPAQSRPGTYDSSDPTTREALLIGAPLATAPDRARAASPVTHVTTDAPPFLILHGTDDSLIPPAQGEQLAIALRQAGAHVDFRHVPGADHAWAGLSNVDVEQCFTTSLDFARTLTTTPPALTSPEKR</sequence>
<dbReference type="InterPro" id="IPR050300">
    <property type="entry name" value="GDXG_lipolytic_enzyme"/>
</dbReference>
<dbReference type="InterPro" id="IPR029058">
    <property type="entry name" value="AB_hydrolase_fold"/>
</dbReference>
<dbReference type="GO" id="GO:0016787">
    <property type="term" value="F:hydrolase activity"/>
    <property type="evidence" value="ECO:0007669"/>
    <property type="project" value="UniProtKB-KW"/>
</dbReference>
<feature type="domain" description="BD-FAE-like" evidence="2">
    <location>
        <begin position="50"/>
        <end position="250"/>
    </location>
</feature>
<gene>
    <name evidence="3" type="ORF">ACKI1S_44000</name>
</gene>
<name>A0ABW9IYI5_STRGJ</name>
<comment type="caution">
    <text evidence="3">The sequence shown here is derived from an EMBL/GenBank/DDBJ whole genome shotgun (WGS) entry which is preliminary data.</text>
</comment>
<dbReference type="RefSeq" id="WP_409085493.1">
    <property type="nucleotide sequence ID" value="NZ_JBJVMW010000030.1"/>
</dbReference>
<dbReference type="EMBL" id="JBJVNE010000038">
    <property type="protein sequence ID" value="MFM9653051.1"/>
    <property type="molecule type" value="Genomic_DNA"/>
</dbReference>
<dbReference type="Gene3D" id="3.40.50.1820">
    <property type="entry name" value="alpha/beta hydrolase"/>
    <property type="match status" value="1"/>
</dbReference>
<evidence type="ECO:0000313" key="4">
    <source>
        <dbReference type="Proteomes" id="UP001631993"/>
    </source>
</evidence>
<dbReference type="Proteomes" id="UP001631993">
    <property type="component" value="Unassembled WGS sequence"/>
</dbReference>
<dbReference type="PANTHER" id="PTHR48081">
    <property type="entry name" value="AB HYDROLASE SUPERFAMILY PROTEIN C4A8.06C"/>
    <property type="match status" value="1"/>
</dbReference>
<dbReference type="InterPro" id="IPR049492">
    <property type="entry name" value="BD-FAE-like_dom"/>
</dbReference>
<reference evidence="3 4" key="1">
    <citation type="submission" date="2024-12" db="EMBL/GenBank/DDBJ databases">
        <title>Forecasting of Potato common scab and diversities of Pathogenic streptomyces spp. in china.</title>
        <authorList>
            <person name="Handique U."/>
            <person name="Wu J."/>
        </authorList>
    </citation>
    <scope>NUCLEOTIDE SEQUENCE [LARGE SCALE GENOMIC DNA]</scope>
    <source>
        <strain evidence="3 4">ZRIMU1585</strain>
    </source>
</reference>
<evidence type="ECO:0000259" key="2">
    <source>
        <dbReference type="Pfam" id="PF20434"/>
    </source>
</evidence>
<organism evidence="3 4">
    <name type="scientific">Streptomyces galilaeus</name>
    <dbReference type="NCBI Taxonomy" id="33899"/>
    <lineage>
        <taxon>Bacteria</taxon>
        <taxon>Bacillati</taxon>
        <taxon>Actinomycetota</taxon>
        <taxon>Actinomycetes</taxon>
        <taxon>Kitasatosporales</taxon>
        <taxon>Streptomycetaceae</taxon>
        <taxon>Streptomyces</taxon>
    </lineage>
</organism>
<dbReference type="Pfam" id="PF20434">
    <property type="entry name" value="BD-FAE"/>
    <property type="match status" value="1"/>
</dbReference>
<evidence type="ECO:0000313" key="3">
    <source>
        <dbReference type="EMBL" id="MFM9653051.1"/>
    </source>
</evidence>
<accession>A0ABW9IYI5</accession>
<protein>
    <submittedName>
        <fullName evidence="3">Alpha/beta hydrolase fold domain-containing protein</fullName>
    </submittedName>
</protein>
<evidence type="ECO:0000256" key="1">
    <source>
        <dbReference type="ARBA" id="ARBA00022801"/>
    </source>
</evidence>
<dbReference type="PANTHER" id="PTHR48081:SF13">
    <property type="entry name" value="ALPHA_BETA HYDROLASE"/>
    <property type="match status" value="1"/>
</dbReference>
<keyword evidence="1 3" id="KW-0378">Hydrolase</keyword>
<proteinExistence type="predicted"/>
<dbReference type="SUPFAM" id="SSF53474">
    <property type="entry name" value="alpha/beta-Hydrolases"/>
    <property type="match status" value="1"/>
</dbReference>